<name>F4T066_ECOLX</name>
<proteinExistence type="predicted"/>
<dbReference type="HOGENOM" id="CLU_2069541_0_0_6"/>
<reference evidence="1 2" key="1">
    <citation type="submission" date="2010-01" db="EMBL/GenBank/DDBJ databases">
        <title>The Genome Sequence of Escherichia coli M605.</title>
        <authorList>
            <consortium name="The Broad Institute Genome Sequencing Platform"/>
            <consortium name="The Broad Institute Genome Sequencing Center for Infectious Disease"/>
            <person name="Feldgarden M."/>
            <person name="Gordon D.M."/>
            <person name="Johnson J.R."/>
            <person name="Johnston B.D."/>
            <person name="Young S."/>
            <person name="Zeng Q."/>
            <person name="Koehrsen M."/>
            <person name="Alvarado L."/>
            <person name="Berlin A.M."/>
            <person name="Borenstein D."/>
            <person name="Chapman S.B."/>
            <person name="Chen Z."/>
            <person name="Engels R."/>
            <person name="Freedman E."/>
            <person name="Gellesch M."/>
            <person name="Goldberg J."/>
            <person name="Griggs A."/>
            <person name="Gujja S."/>
            <person name="Heilman E.R."/>
            <person name="Heiman D.I."/>
            <person name="Hepburn T.A."/>
            <person name="Howarth C."/>
            <person name="Jen D."/>
            <person name="Larson L."/>
            <person name="Lewis B."/>
            <person name="Mehta T."/>
            <person name="Park D."/>
            <person name="Pearson M."/>
            <person name="Richards J."/>
            <person name="Roberts A."/>
            <person name="Saif S."/>
            <person name="Shea T.D."/>
            <person name="Shenoy N."/>
            <person name="Sisk P."/>
            <person name="Stolte C."/>
            <person name="Sykes S.N."/>
            <person name="Walk T."/>
            <person name="White J."/>
            <person name="Yandava C."/>
            <person name="Haas B."/>
            <person name="Henn M.R."/>
            <person name="Nusbaum C."/>
            <person name="Birren B."/>
        </authorList>
    </citation>
    <scope>NUCLEOTIDE SEQUENCE [LARGE SCALE GENOMIC DNA]</scope>
    <source>
        <strain evidence="1 2">M605</strain>
    </source>
</reference>
<dbReference type="EMBL" id="GL883912">
    <property type="protein sequence ID" value="EGI15275.1"/>
    <property type="molecule type" value="Genomic_DNA"/>
</dbReference>
<sequence>MSGIDYQVLRVAGIYIKGGGNVEIKPEDELSNIVLFPVKEDDPRNQVNFLYEPSERPYCHHASVRVDEKERQVRCKICGAVVEPFDWMLSVAKRETWLADDVKQLRQEERERRKNIEKLIQIERNVKARIRRATKARTE</sequence>
<evidence type="ECO:0000313" key="2">
    <source>
        <dbReference type="Proteomes" id="UP000004710"/>
    </source>
</evidence>
<organism evidence="1 2">
    <name type="scientific">Escherichia coli M605</name>
    <dbReference type="NCBI Taxonomy" id="656417"/>
    <lineage>
        <taxon>Bacteria</taxon>
        <taxon>Pseudomonadati</taxon>
        <taxon>Pseudomonadota</taxon>
        <taxon>Gammaproteobacteria</taxon>
        <taxon>Enterobacterales</taxon>
        <taxon>Enterobacteriaceae</taxon>
        <taxon>Escherichia</taxon>
    </lineage>
</organism>
<protein>
    <submittedName>
        <fullName evidence="1">Putative bacteriophage protein</fullName>
    </submittedName>
</protein>
<accession>F4T066</accession>
<dbReference type="AlphaFoldDB" id="F4T066"/>
<evidence type="ECO:0000313" key="1">
    <source>
        <dbReference type="EMBL" id="EGI15275.1"/>
    </source>
</evidence>
<gene>
    <name evidence="1" type="ORF">ECIG_01909</name>
</gene>
<dbReference type="Proteomes" id="UP000004710">
    <property type="component" value="Unassembled WGS sequence"/>
</dbReference>